<evidence type="ECO:0000313" key="2">
    <source>
        <dbReference type="EMBL" id="KAF5833119.1"/>
    </source>
</evidence>
<name>A0ABQ7GF11_DUNSA</name>
<gene>
    <name evidence="2" type="ORF">DUNSADRAFT_10669</name>
</gene>
<dbReference type="Proteomes" id="UP000815325">
    <property type="component" value="Unassembled WGS sequence"/>
</dbReference>
<protein>
    <recommendedName>
        <fullName evidence="4">Encoded protein</fullName>
    </recommendedName>
</protein>
<reference evidence="2" key="1">
    <citation type="submission" date="2017-08" db="EMBL/GenBank/DDBJ databases">
        <authorList>
            <person name="Polle J.E."/>
            <person name="Barry K."/>
            <person name="Cushman J."/>
            <person name="Schmutz J."/>
            <person name="Tran D."/>
            <person name="Hathwaick L.T."/>
            <person name="Yim W.C."/>
            <person name="Jenkins J."/>
            <person name="Mckie-Krisberg Z.M."/>
            <person name="Prochnik S."/>
            <person name="Lindquist E."/>
            <person name="Dockter R.B."/>
            <person name="Adam C."/>
            <person name="Molina H."/>
            <person name="Bunkerborg J."/>
            <person name="Jin E."/>
            <person name="Buchheim M."/>
            <person name="Magnuson J."/>
        </authorList>
    </citation>
    <scope>NUCLEOTIDE SEQUENCE</scope>
    <source>
        <strain evidence="2">CCAP 19/18</strain>
    </source>
</reference>
<evidence type="ECO:0000256" key="1">
    <source>
        <dbReference type="SAM" id="MobiDB-lite"/>
    </source>
</evidence>
<evidence type="ECO:0000313" key="3">
    <source>
        <dbReference type="Proteomes" id="UP000815325"/>
    </source>
</evidence>
<feature type="compositionally biased region" description="Polar residues" evidence="1">
    <location>
        <begin position="52"/>
        <end position="63"/>
    </location>
</feature>
<keyword evidence="3" id="KW-1185">Reference proteome</keyword>
<evidence type="ECO:0008006" key="4">
    <source>
        <dbReference type="Google" id="ProtNLM"/>
    </source>
</evidence>
<organism evidence="2 3">
    <name type="scientific">Dunaliella salina</name>
    <name type="common">Green alga</name>
    <name type="synonym">Protococcus salinus</name>
    <dbReference type="NCBI Taxonomy" id="3046"/>
    <lineage>
        <taxon>Eukaryota</taxon>
        <taxon>Viridiplantae</taxon>
        <taxon>Chlorophyta</taxon>
        <taxon>core chlorophytes</taxon>
        <taxon>Chlorophyceae</taxon>
        <taxon>CS clade</taxon>
        <taxon>Chlamydomonadales</taxon>
        <taxon>Dunaliellaceae</taxon>
        <taxon>Dunaliella</taxon>
    </lineage>
</organism>
<proteinExistence type="predicted"/>
<comment type="caution">
    <text evidence="2">The sequence shown here is derived from an EMBL/GenBank/DDBJ whole genome shotgun (WGS) entry which is preliminary data.</text>
</comment>
<dbReference type="EMBL" id="MU069829">
    <property type="protein sequence ID" value="KAF5833119.1"/>
    <property type="molecule type" value="Genomic_DNA"/>
</dbReference>
<accession>A0ABQ7GF11</accession>
<feature type="region of interest" description="Disordered" evidence="1">
    <location>
        <begin position="19"/>
        <end position="65"/>
    </location>
</feature>
<sequence length="153" mass="16178">MQEADAPCFSHRAGCLQETPGRKKLMHPVSGARDRGDHGTGESSVPDPSMRASLTMSPSSLPLVQSPAMGPGVCAASHLHDPYSDMRHNAAWHQGSLNSSDWGSNCLQGRLGPFGMKRSARKGIAGEPLLAVGADGVPVRWANHNNVRDVSGM</sequence>